<dbReference type="GO" id="GO:0015035">
    <property type="term" value="F:protein-disulfide reductase activity"/>
    <property type="evidence" value="ECO:0007669"/>
    <property type="project" value="InterPro"/>
</dbReference>
<evidence type="ECO:0000256" key="6">
    <source>
        <dbReference type="ARBA" id="ARBA00023284"/>
    </source>
</evidence>
<keyword evidence="4" id="KW-1015">Disulfide bond</keyword>
<feature type="transmembrane region" description="Helical" evidence="7">
    <location>
        <begin position="66"/>
        <end position="86"/>
    </location>
</feature>
<dbReference type="Pfam" id="PF07884">
    <property type="entry name" value="VKOR"/>
    <property type="match status" value="1"/>
</dbReference>
<dbReference type="GO" id="GO:0016020">
    <property type="term" value="C:membrane"/>
    <property type="evidence" value="ECO:0007669"/>
    <property type="project" value="UniProtKB-SubCell"/>
</dbReference>
<dbReference type="AlphaFoldDB" id="A0A2M8FES1"/>
<evidence type="ECO:0000256" key="3">
    <source>
        <dbReference type="ARBA" id="ARBA00023002"/>
    </source>
</evidence>
<dbReference type="Gene3D" id="1.20.1550.10">
    <property type="entry name" value="DsbB-like"/>
    <property type="match status" value="1"/>
</dbReference>
<dbReference type="PANTHER" id="PTHR43469">
    <property type="entry name" value="DISULFIDE FORMATION PROTEIN-RELATED"/>
    <property type="match status" value="1"/>
</dbReference>
<keyword evidence="1" id="KW-0813">Transport</keyword>
<dbReference type="InterPro" id="IPR012187">
    <property type="entry name" value="Disulphide_bond_form_BdbC"/>
</dbReference>
<evidence type="ECO:0000256" key="4">
    <source>
        <dbReference type="ARBA" id="ARBA00023157"/>
    </source>
</evidence>
<feature type="transmembrane region" description="Helical" evidence="7">
    <location>
        <begin position="42"/>
        <end position="60"/>
    </location>
</feature>
<dbReference type="SUPFAM" id="SSF158442">
    <property type="entry name" value="DsbB-like"/>
    <property type="match status" value="1"/>
</dbReference>
<feature type="domain" description="Vitamin K epoxide reductase" evidence="8">
    <location>
        <begin position="103"/>
        <end position="173"/>
    </location>
</feature>
<keyword evidence="7" id="KW-0472">Membrane</keyword>
<evidence type="ECO:0000313" key="9">
    <source>
        <dbReference type="EMBL" id="PJC56133.1"/>
    </source>
</evidence>
<keyword evidence="7" id="KW-1133">Transmembrane helix</keyword>
<keyword evidence="5" id="KW-0143">Chaperone</keyword>
<dbReference type="EMBL" id="PFRD01000076">
    <property type="protein sequence ID" value="PJC56133.1"/>
    <property type="molecule type" value="Genomic_DNA"/>
</dbReference>
<evidence type="ECO:0000256" key="5">
    <source>
        <dbReference type="ARBA" id="ARBA00023186"/>
    </source>
</evidence>
<protein>
    <recommendedName>
        <fullName evidence="8">Vitamin K epoxide reductase domain-containing protein</fullName>
    </recommendedName>
</protein>
<dbReference type="Proteomes" id="UP000230391">
    <property type="component" value="Unassembled WGS sequence"/>
</dbReference>
<evidence type="ECO:0000259" key="8">
    <source>
        <dbReference type="Pfam" id="PF07884"/>
    </source>
</evidence>
<gene>
    <name evidence="9" type="ORF">CO026_01940</name>
</gene>
<proteinExistence type="predicted"/>
<feature type="transmembrane region" description="Helical" evidence="7">
    <location>
        <begin position="6"/>
        <end position="30"/>
    </location>
</feature>
<evidence type="ECO:0000256" key="2">
    <source>
        <dbReference type="ARBA" id="ARBA00022982"/>
    </source>
</evidence>
<keyword evidence="2" id="KW-0249">Electron transport</keyword>
<comment type="caution">
    <text evidence="9">The sequence shown here is derived from an EMBL/GenBank/DDBJ whole genome shotgun (WGS) entry which is preliminary data.</text>
</comment>
<keyword evidence="7" id="KW-0812">Transmembrane</keyword>
<keyword evidence="6" id="KW-0676">Redox-active center</keyword>
<feature type="transmembrane region" description="Helical" evidence="7">
    <location>
        <begin position="148"/>
        <end position="169"/>
    </location>
</feature>
<dbReference type="PANTHER" id="PTHR43469:SF1">
    <property type="entry name" value="SPBETA PROPHAGE-DERIVED DISULFIDE BOND FORMATION PROTEIN B"/>
    <property type="match status" value="1"/>
</dbReference>
<evidence type="ECO:0000256" key="1">
    <source>
        <dbReference type="ARBA" id="ARBA00022448"/>
    </source>
</evidence>
<evidence type="ECO:0000313" key="10">
    <source>
        <dbReference type="Proteomes" id="UP000230391"/>
    </source>
</evidence>
<name>A0A2M8FES1_9BACT</name>
<sequence length="180" mass="20232">MSLTFLNFLVGTATLGLQICLLALVILYFFRQEKVERIIVKFALVSSFIFALIGMVMTLVYSEYFGIVPCGLCWLGRVFLYPQVVLFGMATYRKDFTIAIYSIVLSGIGLVIALYTHYLQMGGNGVLPCPASGVSDCARRYVFEYGYITLPLIGATLFVFLIVLMLFLLRARREESKLKV</sequence>
<feature type="transmembrane region" description="Helical" evidence="7">
    <location>
        <begin position="98"/>
        <end position="118"/>
    </location>
</feature>
<evidence type="ECO:0000256" key="7">
    <source>
        <dbReference type="SAM" id="Phobius"/>
    </source>
</evidence>
<reference evidence="10" key="1">
    <citation type="submission" date="2017-09" db="EMBL/GenBank/DDBJ databases">
        <title>Depth-based differentiation of microbial function through sediment-hosted aquifers and enrichment of novel symbionts in the deep terrestrial subsurface.</title>
        <authorList>
            <person name="Probst A.J."/>
            <person name="Ladd B."/>
            <person name="Jarett J.K."/>
            <person name="Geller-Mcgrath D.E."/>
            <person name="Sieber C.M.K."/>
            <person name="Emerson J.B."/>
            <person name="Anantharaman K."/>
            <person name="Thomas B.C."/>
            <person name="Malmstrom R."/>
            <person name="Stieglmeier M."/>
            <person name="Klingl A."/>
            <person name="Woyke T."/>
            <person name="Ryan C.M."/>
            <person name="Banfield J.F."/>
        </authorList>
    </citation>
    <scope>NUCLEOTIDE SEQUENCE [LARGE SCALE GENOMIC DNA]</scope>
</reference>
<organism evidence="9 10">
    <name type="scientific">Candidatus Kaiserbacteria bacterium CG_4_9_14_0_2_um_filter_41_32</name>
    <dbReference type="NCBI Taxonomy" id="1974601"/>
    <lineage>
        <taxon>Bacteria</taxon>
        <taxon>Candidatus Kaiseribacteriota</taxon>
    </lineage>
</organism>
<dbReference type="InterPro" id="IPR012932">
    <property type="entry name" value="VKOR"/>
</dbReference>
<dbReference type="GO" id="GO:0006457">
    <property type="term" value="P:protein folding"/>
    <property type="evidence" value="ECO:0007669"/>
    <property type="project" value="InterPro"/>
</dbReference>
<keyword evidence="3" id="KW-0560">Oxidoreductase</keyword>
<dbReference type="InterPro" id="IPR023380">
    <property type="entry name" value="DsbB-like_sf"/>
</dbReference>
<accession>A0A2M8FES1</accession>